<accession>A0ABS5B0P0</accession>
<dbReference type="Proteomes" id="UP001519296">
    <property type="component" value="Unassembled WGS sequence"/>
</dbReference>
<proteinExistence type="predicted"/>
<dbReference type="Gene3D" id="3.40.50.300">
    <property type="entry name" value="P-loop containing nucleotide triphosphate hydrolases"/>
    <property type="match status" value="1"/>
</dbReference>
<dbReference type="RefSeq" id="WP_209626272.1">
    <property type="nucleotide sequence ID" value="NZ_PRDG01000001.1"/>
</dbReference>
<dbReference type="GO" id="GO:0016301">
    <property type="term" value="F:kinase activity"/>
    <property type="evidence" value="ECO:0007669"/>
    <property type="project" value="UniProtKB-KW"/>
</dbReference>
<reference evidence="1 2" key="1">
    <citation type="submission" date="2018-02" db="EMBL/GenBank/DDBJ databases">
        <title>Draft genome sequence of Streptococcus oricebi CCUG 70868T type strain.</title>
        <authorList>
            <person name="Mendez V."/>
            <person name="Salva-Serra F."/>
            <person name="Jaen-Luchoro D."/>
            <person name="Gonzales-Siles L."/>
            <person name="Karlsson R."/>
            <person name="Engstrom-Jakobsson H."/>
            <person name="Busquets A."/>
            <person name="Gomila M."/>
            <person name="Pineiro-Iglesias B."/>
            <person name="Bennasar-Figueras A."/>
            <person name="Seeger M."/>
            <person name="Moore E."/>
        </authorList>
    </citation>
    <scope>NUCLEOTIDE SEQUENCE [LARGE SCALE GENOMIC DNA]</scope>
    <source>
        <strain evidence="1 2">CCUG 70868</strain>
    </source>
</reference>
<sequence length="186" mass="21823">MIYLITGASHTGKTLLAQKMLEEFGYPYLSLDLLKMGLIRSGQTDLTVADSDLLTDYLWSIVKEMIQTALENQQDLIVEGSYIPFDWQQDFSSTDLKNIHYICLIMSDEYIKKSFPTIKKHACDIEKRVNDSYFTLDFALAENQKYLRLCQEYDCPYLLLEKDYQPDLIFEKVKKRQDERENSQNI</sequence>
<dbReference type="SUPFAM" id="SSF52540">
    <property type="entry name" value="P-loop containing nucleoside triphosphate hydrolases"/>
    <property type="match status" value="1"/>
</dbReference>
<protein>
    <submittedName>
        <fullName evidence="1">Adenylate kinase</fullName>
    </submittedName>
</protein>
<evidence type="ECO:0000313" key="1">
    <source>
        <dbReference type="EMBL" id="MBP2622396.1"/>
    </source>
</evidence>
<dbReference type="EMBL" id="PRDG01000001">
    <property type="protein sequence ID" value="MBP2622396.1"/>
    <property type="molecule type" value="Genomic_DNA"/>
</dbReference>
<evidence type="ECO:0000313" key="2">
    <source>
        <dbReference type="Proteomes" id="UP001519296"/>
    </source>
</evidence>
<gene>
    <name evidence="1" type="ORF">C4K46_00405</name>
</gene>
<dbReference type="InterPro" id="IPR027417">
    <property type="entry name" value="P-loop_NTPase"/>
</dbReference>
<comment type="caution">
    <text evidence="1">The sequence shown here is derived from an EMBL/GenBank/DDBJ whole genome shotgun (WGS) entry which is preliminary data.</text>
</comment>
<keyword evidence="1" id="KW-0808">Transferase</keyword>
<name>A0ABS5B0P0_9STRE</name>
<keyword evidence="1" id="KW-0418">Kinase</keyword>
<keyword evidence="2" id="KW-1185">Reference proteome</keyword>
<organism evidence="1 2">
    <name type="scientific">Streptococcus oricebi</name>
    <dbReference type="NCBI Taxonomy" id="1547447"/>
    <lineage>
        <taxon>Bacteria</taxon>
        <taxon>Bacillati</taxon>
        <taxon>Bacillota</taxon>
        <taxon>Bacilli</taxon>
        <taxon>Lactobacillales</taxon>
        <taxon>Streptococcaceae</taxon>
        <taxon>Streptococcus</taxon>
    </lineage>
</organism>